<comment type="caution">
    <text evidence="1">The sequence shown here is derived from an EMBL/GenBank/DDBJ whole genome shotgun (WGS) entry which is preliminary data.</text>
</comment>
<dbReference type="EMBL" id="BGPR01003265">
    <property type="protein sequence ID" value="GBM85833.1"/>
    <property type="molecule type" value="Genomic_DNA"/>
</dbReference>
<evidence type="ECO:0000313" key="1">
    <source>
        <dbReference type="EMBL" id="GBM85833.1"/>
    </source>
</evidence>
<keyword evidence="2" id="KW-1185">Reference proteome</keyword>
<proteinExistence type="predicted"/>
<dbReference type="AlphaFoldDB" id="A0A4Y2J6E4"/>
<accession>A0A4Y2J6E4</accession>
<sequence>MPQPLRPRVKQGNWRDTFLSSQKTALYFVDLENSKIAANYYSSLLMTKDLTPFRGGRVGVGSFPFLTDESKFSTHRGSRQIISWRQPGVCFHLLPVGNRSHCKKWNPCA</sequence>
<dbReference type="Proteomes" id="UP000499080">
    <property type="component" value="Unassembled WGS sequence"/>
</dbReference>
<name>A0A4Y2J6E4_ARAVE</name>
<protein>
    <submittedName>
        <fullName evidence="1">Uncharacterized protein</fullName>
    </submittedName>
</protein>
<gene>
    <name evidence="1" type="ORF">AVEN_162142_1</name>
</gene>
<reference evidence="1 2" key="1">
    <citation type="journal article" date="2019" name="Sci. Rep.">
        <title>Orb-weaving spider Araneus ventricosus genome elucidates the spidroin gene catalogue.</title>
        <authorList>
            <person name="Kono N."/>
            <person name="Nakamura H."/>
            <person name="Ohtoshi R."/>
            <person name="Moran D.A.P."/>
            <person name="Shinohara A."/>
            <person name="Yoshida Y."/>
            <person name="Fujiwara M."/>
            <person name="Mori M."/>
            <person name="Tomita M."/>
            <person name="Arakawa K."/>
        </authorList>
    </citation>
    <scope>NUCLEOTIDE SEQUENCE [LARGE SCALE GENOMIC DNA]</scope>
</reference>
<organism evidence="1 2">
    <name type="scientific">Araneus ventricosus</name>
    <name type="common">Orbweaver spider</name>
    <name type="synonym">Epeira ventricosa</name>
    <dbReference type="NCBI Taxonomy" id="182803"/>
    <lineage>
        <taxon>Eukaryota</taxon>
        <taxon>Metazoa</taxon>
        <taxon>Ecdysozoa</taxon>
        <taxon>Arthropoda</taxon>
        <taxon>Chelicerata</taxon>
        <taxon>Arachnida</taxon>
        <taxon>Araneae</taxon>
        <taxon>Araneomorphae</taxon>
        <taxon>Entelegynae</taxon>
        <taxon>Araneoidea</taxon>
        <taxon>Araneidae</taxon>
        <taxon>Araneus</taxon>
    </lineage>
</organism>
<evidence type="ECO:0000313" key="2">
    <source>
        <dbReference type="Proteomes" id="UP000499080"/>
    </source>
</evidence>